<keyword evidence="4" id="KW-0233">DNA recombination</keyword>
<dbReference type="InterPro" id="IPR002104">
    <property type="entry name" value="Integrase_catalytic"/>
</dbReference>
<evidence type="ECO:0000256" key="3">
    <source>
        <dbReference type="ARBA" id="ARBA00023125"/>
    </source>
</evidence>
<dbReference type="CDD" id="cd00801">
    <property type="entry name" value="INT_P4_C"/>
    <property type="match status" value="1"/>
</dbReference>
<organism evidence="6 7">
    <name type="scientific">Klebsiella indica</name>
    <dbReference type="NCBI Taxonomy" id="2582917"/>
    <lineage>
        <taxon>Bacteria</taxon>
        <taxon>Pseudomonadati</taxon>
        <taxon>Pseudomonadota</taxon>
        <taxon>Gammaproteobacteria</taxon>
        <taxon>Enterobacterales</taxon>
        <taxon>Enterobacteriaceae</taxon>
        <taxon>Klebsiella/Raoultella group</taxon>
        <taxon>Klebsiella</taxon>
    </lineage>
</organism>
<evidence type="ECO:0000256" key="2">
    <source>
        <dbReference type="ARBA" id="ARBA00022908"/>
    </source>
</evidence>
<dbReference type="InterPro" id="IPR053876">
    <property type="entry name" value="Phage_int_M"/>
</dbReference>
<dbReference type="PANTHER" id="PTHR30629">
    <property type="entry name" value="PROPHAGE INTEGRASE"/>
    <property type="match status" value="1"/>
</dbReference>
<sequence length="439" mass="49780">MALSDVKVRSAKPEAKAYKLTDGEGMVLLVHPNGSKYWRLRYRFGGKEKMLALGRYPEVSLADARARRDGARKLLANGVDPSENKKAVKVEQEQEAITFEVVARDWHASNQKWSASHSARVLKSLEDNLFAAIGKRNIAELKTRDLLVPIKAVELSGRLEVAARLQQRTTAIMRFAVQSGLIDYNPAQEIAGAVATAKRQHRAALDLERIPELLHRIDHYSGRPLTRLAVELTLLVFIRSSELRFARWSEVDFDTAMWTIPGEREPLEGVKHSQRGSKMRTPHLVPLSSQALAILEKIKSMNGNRELIFVGDHDPRKPMSENTVNKALRVMGYDTKVEVCGHGFRTMACSSLIESGLWSKDAVERQMSHQERNSVRAAYIHKAEHLGERRLMLQWWADYLDANREKIIAPFDYAKINSPLRQKKQLPDFADTGKKYREG</sequence>
<dbReference type="Gene3D" id="3.30.160.390">
    <property type="entry name" value="Integrase, DNA-binding domain"/>
    <property type="match status" value="1"/>
</dbReference>
<dbReference type="EMBL" id="VCHQ01000019">
    <property type="protein sequence ID" value="TLV15158.1"/>
    <property type="molecule type" value="Genomic_DNA"/>
</dbReference>
<reference evidence="6 7" key="1">
    <citation type="submission" date="2019-05" db="EMBL/GenBank/DDBJ databases">
        <title>Genome sequence of Klebsiella sp strain TOUT106.</title>
        <authorList>
            <person name="Rahi P."/>
            <person name="Chaudhari D."/>
        </authorList>
    </citation>
    <scope>NUCLEOTIDE SEQUENCE [LARGE SCALE GENOMIC DNA]</scope>
    <source>
        <strain evidence="6 7">TOUT106</strain>
    </source>
</reference>
<evidence type="ECO:0000256" key="1">
    <source>
        <dbReference type="ARBA" id="ARBA00008857"/>
    </source>
</evidence>
<dbReference type="GO" id="GO:0006310">
    <property type="term" value="P:DNA recombination"/>
    <property type="evidence" value="ECO:0007669"/>
    <property type="project" value="UniProtKB-KW"/>
</dbReference>
<keyword evidence="7" id="KW-1185">Reference proteome</keyword>
<dbReference type="GO" id="GO:0003677">
    <property type="term" value="F:DNA binding"/>
    <property type="evidence" value="ECO:0007669"/>
    <property type="project" value="UniProtKB-KW"/>
</dbReference>
<gene>
    <name evidence="6" type="ORF">FE839_14930</name>
</gene>
<dbReference type="AlphaFoldDB" id="A0A5R9LG71"/>
<dbReference type="GO" id="GO:0015074">
    <property type="term" value="P:DNA integration"/>
    <property type="evidence" value="ECO:0007669"/>
    <property type="project" value="UniProtKB-KW"/>
</dbReference>
<dbReference type="Gene3D" id="1.10.443.10">
    <property type="entry name" value="Intergrase catalytic core"/>
    <property type="match status" value="1"/>
</dbReference>
<dbReference type="InterPro" id="IPR050808">
    <property type="entry name" value="Phage_Integrase"/>
</dbReference>
<feature type="domain" description="Tyr recombinase" evidence="5">
    <location>
        <begin position="200"/>
        <end position="392"/>
    </location>
</feature>
<dbReference type="Pfam" id="PF22022">
    <property type="entry name" value="Phage_int_M"/>
    <property type="match status" value="1"/>
</dbReference>
<dbReference type="InterPro" id="IPR011010">
    <property type="entry name" value="DNA_brk_join_enz"/>
</dbReference>
<dbReference type="Pfam" id="PF00589">
    <property type="entry name" value="Phage_integrase"/>
    <property type="match status" value="1"/>
</dbReference>
<dbReference type="InterPro" id="IPR013762">
    <property type="entry name" value="Integrase-like_cat_sf"/>
</dbReference>
<comment type="caution">
    <text evidence="6">The sequence shown here is derived from an EMBL/GenBank/DDBJ whole genome shotgun (WGS) entry which is preliminary data.</text>
</comment>
<dbReference type="InterPro" id="IPR025166">
    <property type="entry name" value="Integrase_DNA_bind_dom"/>
</dbReference>
<evidence type="ECO:0000313" key="6">
    <source>
        <dbReference type="EMBL" id="TLV15158.1"/>
    </source>
</evidence>
<comment type="similarity">
    <text evidence="1">Belongs to the 'phage' integrase family.</text>
</comment>
<protein>
    <submittedName>
        <fullName evidence="6">DUF4102 domain-containing protein</fullName>
    </submittedName>
</protein>
<keyword evidence="2" id="KW-0229">DNA integration</keyword>
<evidence type="ECO:0000259" key="5">
    <source>
        <dbReference type="PROSITE" id="PS51898"/>
    </source>
</evidence>
<dbReference type="PROSITE" id="PS51898">
    <property type="entry name" value="TYR_RECOMBINASE"/>
    <property type="match status" value="1"/>
</dbReference>
<dbReference type="Gene3D" id="1.10.150.130">
    <property type="match status" value="1"/>
</dbReference>
<dbReference type="Proteomes" id="UP000307430">
    <property type="component" value="Unassembled WGS sequence"/>
</dbReference>
<accession>A0A5R9LG71</accession>
<dbReference type="InterPro" id="IPR010998">
    <property type="entry name" value="Integrase_recombinase_N"/>
</dbReference>
<dbReference type="PANTHER" id="PTHR30629:SF9">
    <property type="entry name" value="PROTEIN INTB-RELATED"/>
    <property type="match status" value="1"/>
</dbReference>
<keyword evidence="3" id="KW-0238">DNA-binding</keyword>
<dbReference type="SUPFAM" id="SSF56349">
    <property type="entry name" value="DNA breaking-rejoining enzymes"/>
    <property type="match status" value="1"/>
</dbReference>
<dbReference type="InterPro" id="IPR038488">
    <property type="entry name" value="Integrase_DNA-bd_sf"/>
</dbReference>
<evidence type="ECO:0000313" key="7">
    <source>
        <dbReference type="Proteomes" id="UP000307430"/>
    </source>
</evidence>
<proteinExistence type="inferred from homology"/>
<evidence type="ECO:0000256" key="4">
    <source>
        <dbReference type="ARBA" id="ARBA00023172"/>
    </source>
</evidence>
<name>A0A5R9LG71_9ENTR</name>
<dbReference type="Pfam" id="PF13356">
    <property type="entry name" value="Arm-DNA-bind_3"/>
    <property type="match status" value="1"/>
</dbReference>
<dbReference type="RefSeq" id="WP_138361591.1">
    <property type="nucleotide sequence ID" value="NZ_VCHQ01000019.1"/>
</dbReference>